<comment type="caution">
    <text evidence="2">The sequence shown here is derived from an EMBL/GenBank/DDBJ whole genome shotgun (WGS) entry which is preliminary data.</text>
</comment>
<dbReference type="Proteomes" id="UP000242418">
    <property type="component" value="Unassembled WGS sequence"/>
</dbReference>
<evidence type="ECO:0000313" key="3">
    <source>
        <dbReference type="Proteomes" id="UP000242418"/>
    </source>
</evidence>
<organism evidence="2 3">
    <name type="scientific">Pseudomonas peli</name>
    <dbReference type="NCBI Taxonomy" id="592361"/>
    <lineage>
        <taxon>Bacteria</taxon>
        <taxon>Pseudomonadati</taxon>
        <taxon>Pseudomonadota</taxon>
        <taxon>Gammaproteobacteria</taxon>
        <taxon>Pseudomonadales</taxon>
        <taxon>Pseudomonadaceae</taxon>
        <taxon>Pseudomonas</taxon>
    </lineage>
</organism>
<gene>
    <name evidence="2" type="ORF">SAMN05216370_3217</name>
</gene>
<dbReference type="RefSeq" id="WP_090254325.1">
    <property type="nucleotide sequence ID" value="NZ_FMTL01000003.1"/>
</dbReference>
<evidence type="ECO:0000256" key="1">
    <source>
        <dbReference type="SAM" id="SignalP"/>
    </source>
</evidence>
<dbReference type="EMBL" id="FMTL01000003">
    <property type="protein sequence ID" value="SCW75518.1"/>
    <property type="molecule type" value="Genomic_DNA"/>
</dbReference>
<evidence type="ECO:0000313" key="2">
    <source>
        <dbReference type="EMBL" id="SCW75518.1"/>
    </source>
</evidence>
<reference evidence="2 3" key="1">
    <citation type="submission" date="2016-10" db="EMBL/GenBank/DDBJ databases">
        <authorList>
            <person name="Varghese N."/>
            <person name="Submissions S."/>
        </authorList>
    </citation>
    <scope>NUCLEOTIDE SEQUENCE [LARGE SCALE GENOMIC DNA]</scope>
    <source>
        <strain evidence="2 3">DSM 17833</strain>
    </source>
</reference>
<proteinExistence type="predicted"/>
<keyword evidence="3" id="KW-1185">Reference proteome</keyword>
<dbReference type="PROSITE" id="PS51257">
    <property type="entry name" value="PROKAR_LIPOPROTEIN"/>
    <property type="match status" value="1"/>
</dbReference>
<evidence type="ECO:0008006" key="4">
    <source>
        <dbReference type="Google" id="ProtNLM"/>
    </source>
</evidence>
<feature type="chain" id="PRO_5044213017" description="Osmotically inducible lipoprotein OsmE" evidence="1">
    <location>
        <begin position="20"/>
        <end position="124"/>
    </location>
</feature>
<keyword evidence="1" id="KW-0732">Signal</keyword>
<name>A0AB37ZAF8_9PSED</name>
<accession>A0AB37ZAF8</accession>
<feature type="signal peptide" evidence="1">
    <location>
        <begin position="1"/>
        <end position="19"/>
    </location>
</feature>
<dbReference type="AlphaFoldDB" id="A0AB37ZAF8"/>
<protein>
    <recommendedName>
        <fullName evidence="4">Osmotically inducible lipoprotein OsmE</fullName>
    </recommendedName>
</protein>
<sequence>MYLRSITALTTAFLLSGCAATINQSGLEQRTAQAIGQPVGQFSITERTEETGGRINYNVSTKNGGTYRCYMYSATGFQKAMSFGMTPHSDAICTPMAGTPAISGQRSNSSGSTCNALLQAAGRC</sequence>